<feature type="repeat" description="WD" evidence="5">
    <location>
        <begin position="271"/>
        <end position="305"/>
    </location>
</feature>
<dbReference type="Gene3D" id="2.130.10.10">
    <property type="entry name" value="YVTN repeat-like/Quinoprotein amine dehydrogenase"/>
    <property type="match status" value="1"/>
</dbReference>
<gene>
    <name evidence="9" type="primary">A06p008460.1_BraROA</name>
    <name evidence="9" type="ORF">IGI04_021748</name>
</gene>
<dbReference type="SUPFAM" id="SSF50978">
    <property type="entry name" value="WD40 repeat-like"/>
    <property type="match status" value="1"/>
</dbReference>
<dbReference type="EMBL" id="JADBGQ010000006">
    <property type="protein sequence ID" value="KAG5391785.1"/>
    <property type="molecule type" value="Genomic_DNA"/>
</dbReference>
<feature type="compositionally biased region" description="Basic and acidic residues" evidence="6">
    <location>
        <begin position="150"/>
        <end position="159"/>
    </location>
</feature>
<feature type="domain" description="GH3 C-terminal" evidence="8">
    <location>
        <begin position="1148"/>
        <end position="1273"/>
    </location>
</feature>
<dbReference type="Pfam" id="PF23571">
    <property type="entry name" value="GH3_M"/>
    <property type="match status" value="1"/>
</dbReference>
<dbReference type="InterPro" id="IPR019775">
    <property type="entry name" value="WD40_repeat_CS"/>
</dbReference>
<reference evidence="9 10" key="1">
    <citation type="submission" date="2021-03" db="EMBL/GenBank/DDBJ databases">
        <authorList>
            <person name="King G.J."/>
            <person name="Bancroft I."/>
            <person name="Baten A."/>
            <person name="Bloomfield J."/>
            <person name="Borpatragohain P."/>
            <person name="He Z."/>
            <person name="Irish N."/>
            <person name="Irwin J."/>
            <person name="Liu K."/>
            <person name="Mauleon R.P."/>
            <person name="Moore J."/>
            <person name="Morris R."/>
            <person name="Ostergaard L."/>
            <person name="Wang B."/>
            <person name="Wells R."/>
        </authorList>
    </citation>
    <scope>NUCLEOTIDE SEQUENCE [LARGE SCALE GENOMIC DNA]</scope>
    <source>
        <strain evidence="9">R-o-18</strain>
        <tissue evidence="9">Leaf</tissue>
    </source>
</reference>
<protein>
    <submittedName>
        <fullName evidence="9">Uncharacterized protein</fullName>
    </submittedName>
</protein>
<dbReference type="PROSITE" id="PS00678">
    <property type="entry name" value="WD_REPEATS_1"/>
    <property type="match status" value="1"/>
</dbReference>
<dbReference type="CDD" id="cd00200">
    <property type="entry name" value="WD40"/>
    <property type="match status" value="1"/>
</dbReference>
<dbReference type="SMART" id="SM00320">
    <property type="entry name" value="WD40"/>
    <property type="match status" value="6"/>
</dbReference>
<dbReference type="PANTHER" id="PTHR31901">
    <property type="entry name" value="GH3 DOMAIN-CONTAINING PROTEIN"/>
    <property type="match status" value="1"/>
</dbReference>
<dbReference type="InterPro" id="IPR055377">
    <property type="entry name" value="GH3_M"/>
</dbReference>
<evidence type="ECO:0000256" key="2">
    <source>
        <dbReference type="ARBA" id="ARBA00022574"/>
    </source>
</evidence>
<accession>A0ABQ7LYZ3</accession>
<evidence type="ECO:0000256" key="6">
    <source>
        <dbReference type="SAM" id="MobiDB-lite"/>
    </source>
</evidence>
<organism evidence="9 10">
    <name type="scientific">Brassica rapa subsp. trilocularis</name>
    <dbReference type="NCBI Taxonomy" id="1813537"/>
    <lineage>
        <taxon>Eukaryota</taxon>
        <taxon>Viridiplantae</taxon>
        <taxon>Streptophyta</taxon>
        <taxon>Embryophyta</taxon>
        <taxon>Tracheophyta</taxon>
        <taxon>Spermatophyta</taxon>
        <taxon>Magnoliopsida</taxon>
        <taxon>eudicotyledons</taxon>
        <taxon>Gunneridae</taxon>
        <taxon>Pentapetalae</taxon>
        <taxon>rosids</taxon>
        <taxon>malvids</taxon>
        <taxon>Brassicales</taxon>
        <taxon>Brassicaceae</taxon>
        <taxon>Brassiceae</taxon>
        <taxon>Brassica</taxon>
    </lineage>
</organism>
<evidence type="ECO:0000313" key="9">
    <source>
        <dbReference type="EMBL" id="KAG5391785.1"/>
    </source>
</evidence>
<feature type="region of interest" description="Disordered" evidence="6">
    <location>
        <begin position="1"/>
        <end position="32"/>
    </location>
</feature>
<comment type="caution">
    <text evidence="9">The sequence shown here is derived from an EMBL/GenBank/DDBJ whole genome shotgun (WGS) entry which is preliminary data.</text>
</comment>
<dbReference type="InterPro" id="IPR055378">
    <property type="entry name" value="GH3_C"/>
</dbReference>
<dbReference type="Pfam" id="PF23572">
    <property type="entry name" value="GH3_C"/>
    <property type="match status" value="2"/>
</dbReference>
<dbReference type="Pfam" id="PF03321">
    <property type="entry name" value="GH3"/>
    <property type="match status" value="4"/>
</dbReference>
<keyword evidence="4" id="KW-0677">Repeat</keyword>
<dbReference type="InterPro" id="IPR001680">
    <property type="entry name" value="WD40_rpt"/>
</dbReference>
<feature type="domain" description="GH3 C-terminal" evidence="8">
    <location>
        <begin position="1775"/>
        <end position="1900"/>
    </location>
</feature>
<dbReference type="InterPro" id="IPR004993">
    <property type="entry name" value="GH3"/>
</dbReference>
<keyword evidence="10" id="KW-1185">Reference proteome</keyword>
<feature type="repeat" description="WD" evidence="5">
    <location>
        <begin position="315"/>
        <end position="356"/>
    </location>
</feature>
<dbReference type="PANTHER" id="PTHR31901:SF88">
    <property type="entry name" value="GENOME ASSEMBLY, CHROMOSOME: A06"/>
    <property type="match status" value="1"/>
</dbReference>
<evidence type="ECO:0000256" key="4">
    <source>
        <dbReference type="ARBA" id="ARBA00022737"/>
    </source>
</evidence>
<feature type="compositionally biased region" description="Acidic residues" evidence="6">
    <location>
        <begin position="160"/>
        <end position="169"/>
    </location>
</feature>
<dbReference type="Pfam" id="PF00400">
    <property type="entry name" value="WD40"/>
    <property type="match status" value="4"/>
</dbReference>
<dbReference type="PROSITE" id="PS50082">
    <property type="entry name" value="WD_REPEATS_2"/>
    <property type="match status" value="3"/>
</dbReference>
<evidence type="ECO:0000259" key="7">
    <source>
        <dbReference type="Pfam" id="PF23571"/>
    </source>
</evidence>
<dbReference type="PROSITE" id="PS50294">
    <property type="entry name" value="WD_REPEATS_REGION"/>
    <property type="match status" value="3"/>
</dbReference>
<dbReference type="InterPro" id="IPR015943">
    <property type="entry name" value="WD40/YVTN_repeat-like_dom_sf"/>
</dbReference>
<dbReference type="Proteomes" id="UP000823674">
    <property type="component" value="Chromosome A06"/>
</dbReference>
<evidence type="ECO:0000313" key="10">
    <source>
        <dbReference type="Proteomes" id="UP000823674"/>
    </source>
</evidence>
<feature type="region of interest" description="Disordered" evidence="6">
    <location>
        <begin position="191"/>
        <end position="240"/>
    </location>
</feature>
<feature type="region of interest" description="Disordered" evidence="6">
    <location>
        <begin position="150"/>
        <end position="170"/>
    </location>
</feature>
<keyword evidence="2 5" id="KW-0853">WD repeat</keyword>
<evidence type="ECO:0000256" key="1">
    <source>
        <dbReference type="ARBA" id="ARBA00008068"/>
    </source>
</evidence>
<feature type="domain" description="GH3 middle" evidence="7">
    <location>
        <begin position="1060"/>
        <end position="1133"/>
    </location>
</feature>
<name>A0ABQ7LYZ3_BRACM</name>
<evidence type="ECO:0000259" key="8">
    <source>
        <dbReference type="Pfam" id="PF23572"/>
    </source>
</evidence>
<evidence type="ECO:0000256" key="5">
    <source>
        <dbReference type="PROSITE-ProRule" id="PRU00221"/>
    </source>
</evidence>
<keyword evidence="3" id="KW-0436">Ligase</keyword>
<comment type="similarity">
    <text evidence="1">Belongs to the IAA-amido conjugating enzyme family.</text>
</comment>
<sequence>MDLIQSYDGGDASSSPEPSPPRMLKAKSSAPEVDDTALALTVSNASQSKSNPINPTQHAVAFNPTYDQLWAPIYGPAHPYAKDGIAQGMRNHKLGFVEDASIGSFVFDEQYSTFQKYGYAADPSGMNYVGDAEALKQNDGVSVYNIKQSDQKRRKLEESKGEEEVEISAEAENPATEAWLLKNRKSPWSRKKEVVQGELTEEQKKYAEDHAKKKEEKSQQGEAKGEAFTDKSTFHGKEDKDYQGRSWIEAPKDAKANNDHCYIPKRLVHTWSGHTKGVSAIRFFPKHGHLLLSAGMDCKVKIWDVYNSGKCMRTYMGHGKAVRDICFSNDGTKFLTAGYDKNIKYWDTETGQVISTFSTGKIPYVVKLNPDDDKQNILLAGMSDKKIVQWDINSGEITQEYDQHLGAVNTITFVDNNRRFVTSSDDKSLRVWEFGIPVVIKYISEPHMHSMPAISVHPNGKWLAAQSLDNQILIYGTRERFQLNKKKRFAGHIVAGYACQVNFSPDGRFVMSGDGEGRCWFWDWKSCRVFKTLRCHNGVCIGAEWHPLEQSKGLRQASCHKTEGITEKEVVMTVYLPWDIQNALCIFRIQNCDLTVLEELTSNAKQIQDDVLTKILKANANTEYLQRFLQGSADKELFKKNVPVVSYEDVKPYIDRVANGEPSDVISGEPITAFLVRVVIKWLFSSGTSSGNQKIFPKTQFFFLFLEPVHIVFSIYQMSKHSNRFAFKSAKSVYKRGCDLTVLEELTSNAKQIQDDVLNKILNANANTEYLKRFLQGSSDKELFKKNVPVVSYEDVKPYIDRVANGEPSDIISGEPITAFFRSSGTTSGNQKIFPANNITFENILFAFSLSSVVMSKHVEVYKQGKVMSFTFTQTISTTPCGLPLAPGLTSFIKSEYYRRLAKNSTSPYQIILCPDTKQSIDEVVSVGSVFASVLVQVIHFLENYWKELASNIRSGHVSEWITDLSCRESVSTILVEPNPELADLIENECGQTSWQGIVTRLWPKAKCMEAIITGSMAQHISALEFYSNKLPLVSPIYGSSEAFFGLNLEPLCKPQHVSYTFLPNMSYFEFIDVDVEGGTTSGEVLDLVDVKLGRYYELLVTNFSGLHRCRVGDVLEATGYYNKTPQFRFVRRKTTVLSVHLEPTTEEDLLKALARATVILESLELMLTGFTCYGDVSTVPGHYVFYLELKAKVNNNSIDDEVLDNKVLVECCRVMEESLNGTYRRFRRKNGSIGALEIRVVQQGTFDSLMDFFVSRGSSISQYKTPMCINSAEALKVLEDKLTSNARQIQEDVLNKILKANANTEYLQRFLQGSSDKDLLKKKPLVVLRSLNPEVGESDLQTEQNMSLGCDLTLLEELTSNAKQIQDDVLNKILKANANTEYLQRFLQGSSDKELFKKNVPVVSYEDVKHYIYRVSNGEPSDVISGEPITAFLRSSGTSSGNPKIFPANNIFFKNVQIIYTLCSVVMSKHVDGFKEGKVIWFAFIQPASTTPCGLPIAPVLTSFTKSEYYRSVAKKSTSPDQIIMCPDTKQSMYCQLLCGLVQRDDVVSVGAVFASVLVGVIHFLENYWKELASNIRSGHLSEWITDLGCRDYVSILLGDPNPELADLIENVCGQKSWQGIVSRLWPKAKCIDAIITGSMAQYIPALEFYSNNELPLVSLRYASSEAYFGLNLEPLSKPQHVSYTFLPNMSYFDWVTTMSPWSLIFQVTGFYNMAPQFRFVRRKSTVLSRAGPKRFWPRSKQNFFGPLSSKIRKSCLKRDPALVLSVYAEPTTEDLLKALARATVILESSDLMITGFTCYADISTVPGHYVFYMELKAKVNNTSIDDLVLDTKVLVECCCVMEESLNGSYRSFRRKNGWIGALEIRVVQQGTFASLMDFFVCRGSSISQYKTPMCLESAEALKVLEDKVLARFFSDKSPPI</sequence>
<dbReference type="InterPro" id="IPR036322">
    <property type="entry name" value="WD40_repeat_dom_sf"/>
</dbReference>
<feature type="repeat" description="WD" evidence="5">
    <location>
        <begin position="401"/>
        <end position="433"/>
    </location>
</feature>
<evidence type="ECO:0000256" key="3">
    <source>
        <dbReference type="ARBA" id="ARBA00022598"/>
    </source>
</evidence>
<proteinExistence type="inferred from homology"/>